<feature type="domain" description="Peptidase A1" evidence="2">
    <location>
        <begin position="1"/>
        <end position="266"/>
    </location>
</feature>
<dbReference type="InterPro" id="IPR033121">
    <property type="entry name" value="PEPTIDASE_A1"/>
</dbReference>
<gene>
    <name evidence="3" type="ORF">Mgra_00007142</name>
</gene>
<dbReference type="GO" id="GO:0005764">
    <property type="term" value="C:lysosome"/>
    <property type="evidence" value="ECO:0007669"/>
    <property type="project" value="TreeGrafter"/>
</dbReference>
<dbReference type="Proteomes" id="UP000605970">
    <property type="component" value="Unassembled WGS sequence"/>
</dbReference>
<dbReference type="GO" id="GO:0006508">
    <property type="term" value="P:proteolysis"/>
    <property type="evidence" value="ECO:0007669"/>
    <property type="project" value="InterPro"/>
</dbReference>
<dbReference type="InterPro" id="IPR001461">
    <property type="entry name" value="Aspartic_peptidase_A1"/>
</dbReference>
<name>A0A8S9ZJT2_9BILA</name>
<protein>
    <submittedName>
        <fullName evidence="3">Peptidase A1 domain-containing protein</fullName>
    </submittedName>
</protein>
<proteinExistence type="inferred from homology"/>
<reference evidence="3" key="1">
    <citation type="journal article" date="2020" name="Ecol. Evol.">
        <title>Genome structure and content of the rice root-knot nematode (Meloidogyne graminicola).</title>
        <authorList>
            <person name="Phan N.T."/>
            <person name="Danchin E.G.J."/>
            <person name="Klopp C."/>
            <person name="Perfus-Barbeoch L."/>
            <person name="Kozlowski D.K."/>
            <person name="Koutsovoulos G.D."/>
            <person name="Lopez-Roques C."/>
            <person name="Bouchez O."/>
            <person name="Zahm M."/>
            <person name="Besnard G."/>
            <person name="Bellafiore S."/>
        </authorList>
    </citation>
    <scope>NUCLEOTIDE SEQUENCE</scope>
    <source>
        <strain evidence="3">VN-18</strain>
    </source>
</reference>
<dbReference type="PANTHER" id="PTHR47966:SF45">
    <property type="entry name" value="PEPTIDASE A1 DOMAIN-CONTAINING PROTEIN"/>
    <property type="match status" value="1"/>
</dbReference>
<evidence type="ECO:0000256" key="1">
    <source>
        <dbReference type="ARBA" id="ARBA00007447"/>
    </source>
</evidence>
<dbReference type="PRINTS" id="PR00792">
    <property type="entry name" value="PEPSIN"/>
</dbReference>
<dbReference type="Gene3D" id="2.40.70.10">
    <property type="entry name" value="Acid Proteases"/>
    <property type="match status" value="1"/>
</dbReference>
<comment type="caution">
    <text evidence="3">The sequence shown here is derived from an EMBL/GenBank/DDBJ whole genome shotgun (WGS) entry which is preliminary data.</text>
</comment>
<accession>A0A8S9ZJT2</accession>
<dbReference type="InterPro" id="IPR034164">
    <property type="entry name" value="Pepsin-like_dom"/>
</dbReference>
<dbReference type="OrthoDB" id="5790032at2759"/>
<organism evidence="3 4">
    <name type="scientific">Meloidogyne graminicola</name>
    <dbReference type="NCBI Taxonomy" id="189291"/>
    <lineage>
        <taxon>Eukaryota</taxon>
        <taxon>Metazoa</taxon>
        <taxon>Ecdysozoa</taxon>
        <taxon>Nematoda</taxon>
        <taxon>Chromadorea</taxon>
        <taxon>Rhabditida</taxon>
        <taxon>Tylenchina</taxon>
        <taxon>Tylenchomorpha</taxon>
        <taxon>Tylenchoidea</taxon>
        <taxon>Meloidogynidae</taxon>
        <taxon>Meloidogyninae</taxon>
        <taxon>Meloidogyne</taxon>
    </lineage>
</organism>
<dbReference type="PROSITE" id="PS51767">
    <property type="entry name" value="PEPTIDASE_A1"/>
    <property type="match status" value="1"/>
</dbReference>
<sequence>MLVNLLRQTIIVKFGGINDNNNNTLIIPNIVFGQATTIDKHTGNEPIDGIIGLAFQSIAINNIEPPLSAAFRLLSKPIFTVFLTTLNNNNQKKLIKGGGGGQLTYGGYDNINCGKIIGWTPLINNSYYIFEIEEINYYNNNYISKAKQKVISDTATSLIYGNNSIILSIGKQIGAEYNKSQNLLFIPCNKTYNSITFKINGIKYNLTKVILLFKIKLLKNKKDVLTIDIYDPLNKKCLFGMVPQNLTNKNFDWIFGAPFIRQYCIN</sequence>
<dbReference type="AlphaFoldDB" id="A0A8S9ZJT2"/>
<dbReference type="EMBL" id="JABEBT010000076">
    <property type="protein sequence ID" value="KAF7633454.1"/>
    <property type="molecule type" value="Genomic_DNA"/>
</dbReference>
<dbReference type="PANTHER" id="PTHR47966">
    <property type="entry name" value="BETA-SITE APP-CLEAVING ENZYME, ISOFORM A-RELATED"/>
    <property type="match status" value="1"/>
</dbReference>
<comment type="similarity">
    <text evidence="1">Belongs to the peptidase A1 family.</text>
</comment>
<evidence type="ECO:0000313" key="3">
    <source>
        <dbReference type="EMBL" id="KAF7633454.1"/>
    </source>
</evidence>
<evidence type="ECO:0000313" key="4">
    <source>
        <dbReference type="Proteomes" id="UP000605970"/>
    </source>
</evidence>
<dbReference type="Pfam" id="PF00026">
    <property type="entry name" value="Asp"/>
    <property type="match status" value="1"/>
</dbReference>
<dbReference type="SUPFAM" id="SSF50630">
    <property type="entry name" value="Acid proteases"/>
    <property type="match status" value="1"/>
</dbReference>
<dbReference type="CDD" id="cd05471">
    <property type="entry name" value="pepsin_like"/>
    <property type="match status" value="1"/>
</dbReference>
<evidence type="ECO:0000259" key="2">
    <source>
        <dbReference type="PROSITE" id="PS51767"/>
    </source>
</evidence>
<dbReference type="InterPro" id="IPR021109">
    <property type="entry name" value="Peptidase_aspartic_dom_sf"/>
</dbReference>
<keyword evidence="4" id="KW-1185">Reference proteome</keyword>
<dbReference type="GO" id="GO:0004190">
    <property type="term" value="F:aspartic-type endopeptidase activity"/>
    <property type="evidence" value="ECO:0007669"/>
    <property type="project" value="InterPro"/>
</dbReference>